<dbReference type="Gene3D" id="2.30.24.10">
    <property type="entry name" value="CAT RNA-binding domain"/>
    <property type="match status" value="1"/>
</dbReference>
<gene>
    <name evidence="3" type="ORF">PQ472_10775</name>
</gene>
<organism evidence="3 4">
    <name type="scientific">Lacticaseibacillus pabuli</name>
    <dbReference type="NCBI Taxonomy" id="3025672"/>
    <lineage>
        <taxon>Bacteria</taxon>
        <taxon>Bacillati</taxon>
        <taxon>Bacillota</taxon>
        <taxon>Bacilli</taxon>
        <taxon>Lactobacillales</taxon>
        <taxon>Lactobacillaceae</taxon>
        <taxon>Lacticaseibacillus</taxon>
    </lineage>
</organism>
<dbReference type="SUPFAM" id="SSF50151">
    <property type="entry name" value="SacY-like RNA-binding domain"/>
    <property type="match status" value="1"/>
</dbReference>
<dbReference type="PANTHER" id="PTHR30185:SF15">
    <property type="entry name" value="CRYPTIC BETA-GLUCOSIDE BGL OPERON ANTITERMINATOR"/>
    <property type="match status" value="1"/>
</dbReference>
<evidence type="ECO:0000313" key="4">
    <source>
        <dbReference type="Proteomes" id="UP001220377"/>
    </source>
</evidence>
<dbReference type="Proteomes" id="UP001220377">
    <property type="component" value="Chromosome"/>
</dbReference>
<dbReference type="Pfam" id="PF03123">
    <property type="entry name" value="CAT_RBD"/>
    <property type="match status" value="1"/>
</dbReference>
<accession>A0ABY7WWQ1</accession>
<dbReference type="SUPFAM" id="SSF63520">
    <property type="entry name" value="PTS-regulatory domain, PRD"/>
    <property type="match status" value="2"/>
</dbReference>
<evidence type="ECO:0000313" key="3">
    <source>
        <dbReference type="EMBL" id="WDF82360.1"/>
    </source>
</evidence>
<sequence>MLVIARALDNNAALVNLDHQRQAVVQGKGIGFNKRSGDVIQANQVEKIFYLDTKESQSNLYFLLKDIPIDIVMTTYEIIDMAKKQFHIQVLDYIYITLSDHIFGAFKRLQAGEYTESMVPDLQGQYPREYEVATRALAIIAANLHADFPQTETRSLALHFINASGDDSEKEEEFKKGPAAEVTSIVLGILNRNGIYRTAKNGNYYDRFMVHLQYLVDRIRHLEEDNTKLAPAVEQQLRDNYPGSYKIGQELFNEIKTKLYPGINDNERLYFIIHIQRLTDEVIQQNK</sequence>
<reference evidence="3 4" key="1">
    <citation type="submission" date="2023-02" db="EMBL/GenBank/DDBJ databases">
        <title>Genome sequence of Lacticaseibacillus sp. KACC 23028.</title>
        <authorList>
            <person name="Kim S."/>
            <person name="Heo J."/>
            <person name="Kwon S.-W."/>
        </authorList>
    </citation>
    <scope>NUCLEOTIDE SEQUENCE [LARGE SCALE GENOMIC DNA]</scope>
    <source>
        <strain evidence="3 4">KACC 23028</strain>
    </source>
</reference>
<dbReference type="PROSITE" id="PS51372">
    <property type="entry name" value="PRD_2"/>
    <property type="match status" value="2"/>
</dbReference>
<keyword evidence="1" id="KW-0677">Repeat</keyword>
<name>A0ABY7WWQ1_9LACO</name>
<dbReference type="InterPro" id="IPR004341">
    <property type="entry name" value="CAT_RNA-bd_dom"/>
</dbReference>
<protein>
    <submittedName>
        <fullName evidence="3">PRD domain-containing protein</fullName>
    </submittedName>
</protein>
<dbReference type="PANTHER" id="PTHR30185">
    <property type="entry name" value="CRYPTIC BETA-GLUCOSIDE BGL OPERON ANTITERMINATOR"/>
    <property type="match status" value="1"/>
</dbReference>
<dbReference type="InterPro" id="IPR050661">
    <property type="entry name" value="BglG_antiterminators"/>
</dbReference>
<evidence type="ECO:0000256" key="1">
    <source>
        <dbReference type="ARBA" id="ARBA00022737"/>
    </source>
</evidence>
<dbReference type="InterPro" id="IPR036650">
    <property type="entry name" value="CAT_RNA-bd_dom_sf"/>
</dbReference>
<dbReference type="SMART" id="SM01061">
    <property type="entry name" value="CAT_RBD"/>
    <property type="match status" value="1"/>
</dbReference>
<dbReference type="InterPro" id="IPR036634">
    <property type="entry name" value="PRD_sf"/>
</dbReference>
<dbReference type="RefSeq" id="WP_274259759.1">
    <property type="nucleotide sequence ID" value="NZ_CP117884.1"/>
</dbReference>
<dbReference type="Pfam" id="PF00874">
    <property type="entry name" value="PRD"/>
    <property type="match status" value="2"/>
</dbReference>
<dbReference type="Gene3D" id="1.10.1790.10">
    <property type="entry name" value="PRD domain"/>
    <property type="match status" value="2"/>
</dbReference>
<feature type="domain" description="PRD" evidence="2">
    <location>
        <begin position="173"/>
        <end position="285"/>
    </location>
</feature>
<dbReference type="InterPro" id="IPR011608">
    <property type="entry name" value="PRD"/>
</dbReference>
<feature type="domain" description="PRD" evidence="2">
    <location>
        <begin position="66"/>
        <end position="170"/>
    </location>
</feature>
<evidence type="ECO:0000259" key="2">
    <source>
        <dbReference type="PROSITE" id="PS51372"/>
    </source>
</evidence>
<keyword evidence="4" id="KW-1185">Reference proteome</keyword>
<proteinExistence type="predicted"/>
<dbReference type="EMBL" id="CP117884">
    <property type="protein sequence ID" value="WDF82360.1"/>
    <property type="molecule type" value="Genomic_DNA"/>
</dbReference>